<keyword evidence="12" id="KW-1278">Translocase</keyword>
<dbReference type="NCBIfam" id="TIGR01494">
    <property type="entry name" value="ATPase_P-type"/>
    <property type="match status" value="2"/>
</dbReference>
<dbReference type="InterPro" id="IPR036691">
    <property type="entry name" value="Endo/exonu/phosph_ase_sf"/>
</dbReference>
<feature type="transmembrane region" description="Helical" evidence="17">
    <location>
        <begin position="6"/>
        <end position="33"/>
    </location>
</feature>
<dbReference type="GO" id="GO:0005886">
    <property type="term" value="C:plasma membrane"/>
    <property type="evidence" value="ECO:0007669"/>
    <property type="project" value="TreeGrafter"/>
</dbReference>
<dbReference type="FunFam" id="3.40.1110.10:FF:000013">
    <property type="entry name" value="Calcium-transporting ATPase"/>
    <property type="match status" value="1"/>
</dbReference>
<organism evidence="21 22">
    <name type="scientific">Rubroshorea leprosula</name>
    <dbReference type="NCBI Taxonomy" id="152421"/>
    <lineage>
        <taxon>Eukaryota</taxon>
        <taxon>Viridiplantae</taxon>
        <taxon>Streptophyta</taxon>
        <taxon>Embryophyta</taxon>
        <taxon>Tracheophyta</taxon>
        <taxon>Spermatophyta</taxon>
        <taxon>Magnoliopsida</taxon>
        <taxon>eudicotyledons</taxon>
        <taxon>Gunneridae</taxon>
        <taxon>Pentapetalae</taxon>
        <taxon>rosids</taxon>
        <taxon>malvids</taxon>
        <taxon>Malvales</taxon>
        <taxon>Dipterocarpaceae</taxon>
        <taxon>Rubroshorea</taxon>
    </lineage>
</organism>
<gene>
    <name evidence="21" type="ORF">SLEP1_g56457</name>
</gene>
<dbReference type="InterPro" id="IPR006408">
    <property type="entry name" value="P-type_ATPase_IIB"/>
</dbReference>
<dbReference type="GO" id="GO:0005524">
    <property type="term" value="F:ATP binding"/>
    <property type="evidence" value="ECO:0007669"/>
    <property type="project" value="UniProtKB-KW"/>
</dbReference>
<dbReference type="Gene3D" id="3.40.1110.10">
    <property type="entry name" value="Calcium-transporting ATPase, cytoplasmic domain N"/>
    <property type="match status" value="1"/>
</dbReference>
<evidence type="ECO:0000259" key="20">
    <source>
        <dbReference type="Pfam" id="PF14111"/>
    </source>
</evidence>
<dbReference type="PRINTS" id="PR00120">
    <property type="entry name" value="HATPASE"/>
</dbReference>
<dbReference type="Pfam" id="PF13246">
    <property type="entry name" value="Cation_ATPase"/>
    <property type="match status" value="1"/>
</dbReference>
<evidence type="ECO:0000256" key="7">
    <source>
        <dbReference type="ARBA" id="ARBA00022741"/>
    </source>
</evidence>
<dbReference type="GO" id="GO:0005388">
    <property type="term" value="F:P-type calcium transporter activity"/>
    <property type="evidence" value="ECO:0007669"/>
    <property type="project" value="UniProtKB-EC"/>
</dbReference>
<feature type="region of interest" description="Disordered" evidence="18">
    <location>
        <begin position="582"/>
        <end position="621"/>
    </location>
</feature>
<evidence type="ECO:0000256" key="1">
    <source>
        <dbReference type="ARBA" id="ARBA00004141"/>
    </source>
</evidence>
<comment type="caution">
    <text evidence="21">The sequence shown here is derived from an EMBL/GenBank/DDBJ whole genome shotgun (WGS) entry which is preliminary data.</text>
</comment>
<evidence type="ECO:0000256" key="4">
    <source>
        <dbReference type="ARBA" id="ARBA00022568"/>
    </source>
</evidence>
<dbReference type="InterPro" id="IPR023298">
    <property type="entry name" value="ATPase_P-typ_TM_dom_sf"/>
</dbReference>
<comment type="caution">
    <text evidence="17">Lacks conserved residue(s) required for the propagation of feature annotation.</text>
</comment>
<dbReference type="SUPFAM" id="SSF81665">
    <property type="entry name" value="Calcium ATPase, transmembrane domain M"/>
    <property type="match status" value="1"/>
</dbReference>
<dbReference type="InterPro" id="IPR023214">
    <property type="entry name" value="HAD_sf"/>
</dbReference>
<keyword evidence="10" id="KW-0460">Magnesium</keyword>
<dbReference type="SUPFAM" id="SSF56784">
    <property type="entry name" value="HAD-like"/>
    <property type="match status" value="1"/>
</dbReference>
<comment type="catalytic activity">
    <reaction evidence="16 17">
        <text>Ca(2+)(in) + ATP + H2O = Ca(2+)(out) + ADP + phosphate + H(+)</text>
        <dbReference type="Rhea" id="RHEA:18105"/>
        <dbReference type="ChEBI" id="CHEBI:15377"/>
        <dbReference type="ChEBI" id="CHEBI:15378"/>
        <dbReference type="ChEBI" id="CHEBI:29108"/>
        <dbReference type="ChEBI" id="CHEBI:30616"/>
        <dbReference type="ChEBI" id="CHEBI:43474"/>
        <dbReference type="ChEBI" id="CHEBI:456216"/>
        <dbReference type="EC" id="7.2.2.10"/>
    </reaction>
</comment>
<evidence type="ECO:0000256" key="11">
    <source>
        <dbReference type="ARBA" id="ARBA00022860"/>
    </source>
</evidence>
<keyword evidence="9 17" id="KW-0067">ATP-binding</keyword>
<comment type="subcellular location">
    <subcellularLocation>
        <location evidence="1 17">Membrane</location>
        <topology evidence="1 17">Multi-pass membrane protein</topology>
    </subcellularLocation>
</comment>
<dbReference type="InterPro" id="IPR036412">
    <property type="entry name" value="HAD-like_sf"/>
</dbReference>
<evidence type="ECO:0000256" key="15">
    <source>
        <dbReference type="ARBA" id="ARBA00023136"/>
    </source>
</evidence>
<dbReference type="SUPFAM" id="SSF56219">
    <property type="entry name" value="DNase I-like"/>
    <property type="match status" value="1"/>
</dbReference>
<keyword evidence="4 17" id="KW-0109">Calcium transport</keyword>
<evidence type="ECO:0000256" key="3">
    <source>
        <dbReference type="ARBA" id="ARBA00022448"/>
    </source>
</evidence>
<dbReference type="Gene3D" id="1.20.1110.10">
    <property type="entry name" value="Calcium-transporting ATPase, transmembrane domain"/>
    <property type="match status" value="2"/>
</dbReference>
<dbReference type="InterPro" id="IPR018303">
    <property type="entry name" value="ATPase_P-typ_P_site"/>
</dbReference>
<dbReference type="SFLD" id="SFLDS00003">
    <property type="entry name" value="Haloacid_Dehalogenase"/>
    <property type="match status" value="1"/>
</dbReference>
<keyword evidence="11" id="KW-0112">Calmodulin-binding</keyword>
<dbReference type="PANTHER" id="PTHR24093">
    <property type="entry name" value="CATION TRANSPORTING ATPASE"/>
    <property type="match status" value="1"/>
</dbReference>
<evidence type="ECO:0000259" key="19">
    <source>
        <dbReference type="Pfam" id="PF00689"/>
    </source>
</evidence>
<dbReference type="Gene3D" id="3.40.50.1000">
    <property type="entry name" value="HAD superfamily/HAD-like"/>
    <property type="match status" value="1"/>
</dbReference>
<sequence length="1291" mass="143596">MNSVLGIIGAAVTIVVMAIPEGLPLAVTLTLAYSMKRMVKDNALVRKLSACETMGSATTICTDKTGTLTLNEMKVIEFWVGKEMINNSLSHEISCNLFQLINEGVGLNSSGTVYKPDSTSVPEISGSPTEKAILSWAVTNLGMNVNEPKLNCEIIHVEAFNSEKKKSGVLIRRSKQSALAIHWKGAAEIILAMCSTYYDKTGTVKDMNDEERMMIGAIIEQMAAKSLRCVGFAYAKVREENEQIHLKLEETGLTLLGLVGLKDPCRPGVREAVESCIKAGVNIKMITGDNLHTARAIAVECGILSLDEDLTNEAVVEGVQFRNYSPEERMQKIENIRVMARSSPFDKLLMVQCLKQNGHVVAVTGDGTNDAPALKEADIGLSMGIQGTEVAKDSSDIVILDDNFTSLVTVLRWGRCVYTNIQKFIQFRLTVNIAALVINFIAAVSSGKVPLTAVQLLWVNLIMDTLGALALATDQPTNDLMKKPPVGRVEPLITNVMRRNLIAHSLYQLEKRNIFEGIHKNKLFLAIIGITVVLQVIMVEFLRRFANTERLDWMQSGACIGIAALSWPIGYVVKHGGLLKTPGMGGRGRKKKDAPPRGGPSKEVSGTKSVENDAKNSPIEDAIKEQVEEVKLVARDLELMGLVVEEVGELQSDPRDTGVDEATTIESRKEAVVTQVLTNLEEGKREGKRVVGSDTQSLESPAKLLIGTNGATSSGVKTEIPRVRWIDLVDGEKDEVLTQPLRKSVISWLSIVQGNRDIKKGWELQYVKPQDPSGAVVITKDEWYQGSKVWENALVGYVLGCKPHFKDMANYANNRWKEFQVPKVFSLKIGVFLFDFADGEAKQAVLEKRWTFQDHHLILKQWTPEFDPDNLDVSKIPVWIQFPDLHLSLWNPKSLGKMASYLGVPIATDALTAKRQRASFARMLVEVEIMEELPQVVPVVGPKGIFQQPVIFEWSPVRCGKCGNLGHEERYCKAKIKKMWVVKGSVEQKQLIKPSMQQDDAAMDMPTMESDHVKGIVVDDGNVTALFPEVFSRQVGEKASGGQVLAQKDGMQAAGGDAFNTPSERESLWQSLDLLGAQNQPWIVLGDFNIVLKQEERFYWLNYTWCNNQYGEARLYCKLDRALVNAAWLTNFPMSAACFLNAGISDHSPCVITMEVVSNVLHKAFRFCNMWTKDEEFLNLVKLAWQQEVRGYPMYVLVQKLKAVKLQMKKLHRAKFGGLQQRVSCAKGELIKKQEALQSNPFNDHIIQEVKEATREYERVVEADLMLAAQKAKVDWLREVDTNSSYFHAIV</sequence>
<feature type="transmembrane region" description="Helical" evidence="17">
    <location>
        <begin position="429"/>
        <end position="447"/>
    </location>
</feature>
<dbReference type="Pfam" id="PF14111">
    <property type="entry name" value="DUF4283"/>
    <property type="match status" value="1"/>
</dbReference>
<dbReference type="Gene3D" id="3.60.10.10">
    <property type="entry name" value="Endonuclease/exonuclease/phosphatase"/>
    <property type="match status" value="1"/>
</dbReference>
<feature type="transmembrane region" description="Helical" evidence="17">
    <location>
        <begin position="453"/>
        <end position="473"/>
    </location>
</feature>
<evidence type="ECO:0000256" key="10">
    <source>
        <dbReference type="ARBA" id="ARBA00022842"/>
    </source>
</evidence>
<dbReference type="InterPro" id="IPR001757">
    <property type="entry name" value="P_typ_ATPase"/>
</dbReference>
<accession>A0AAV5MJR4</accession>
<dbReference type="PANTHER" id="PTHR24093:SF509">
    <property type="entry name" value="CALCIUM-TRANSPORTING ATPASE"/>
    <property type="match status" value="1"/>
</dbReference>
<dbReference type="EMBL" id="BPVZ01000315">
    <property type="protein sequence ID" value="GKV49723.1"/>
    <property type="molecule type" value="Genomic_DNA"/>
</dbReference>
<evidence type="ECO:0000256" key="14">
    <source>
        <dbReference type="ARBA" id="ARBA00023065"/>
    </source>
</evidence>
<evidence type="ECO:0000256" key="18">
    <source>
        <dbReference type="SAM" id="MobiDB-lite"/>
    </source>
</evidence>
<comment type="function">
    <text evidence="17">Catalyzes the hydrolysis of ATP coupled with the transport of calcium.</text>
</comment>
<dbReference type="FunFam" id="3.40.50.1000:FF:000018">
    <property type="entry name" value="Calcium-transporting ATPase"/>
    <property type="match status" value="1"/>
</dbReference>
<dbReference type="SFLD" id="SFLDF00027">
    <property type="entry name" value="p-type_atpase"/>
    <property type="match status" value="1"/>
</dbReference>
<feature type="domain" description="Cation-transporting P-type ATPase C-terminal" evidence="19">
    <location>
        <begin position="513"/>
        <end position="574"/>
    </location>
</feature>
<keyword evidence="5 17" id="KW-0812">Transmembrane</keyword>
<evidence type="ECO:0000256" key="5">
    <source>
        <dbReference type="ARBA" id="ARBA00022692"/>
    </source>
</evidence>
<keyword evidence="14 17" id="KW-0406">Ion transport</keyword>
<evidence type="ECO:0000256" key="8">
    <source>
        <dbReference type="ARBA" id="ARBA00022837"/>
    </source>
</evidence>
<evidence type="ECO:0000256" key="16">
    <source>
        <dbReference type="ARBA" id="ARBA00048694"/>
    </source>
</evidence>
<keyword evidence="3 17" id="KW-0813">Transport</keyword>
<comment type="similarity">
    <text evidence="2 17">Belongs to the cation transport ATPase (P-type) (TC 3.A.3) family. Type IIB subfamily.</text>
</comment>
<dbReference type="InterPro" id="IPR044492">
    <property type="entry name" value="P_typ_ATPase_HD_dom"/>
</dbReference>
<dbReference type="PROSITE" id="PS00154">
    <property type="entry name" value="ATPASE_E1_E2"/>
    <property type="match status" value="1"/>
</dbReference>
<dbReference type="GO" id="GO:0005516">
    <property type="term" value="F:calmodulin binding"/>
    <property type="evidence" value="ECO:0007669"/>
    <property type="project" value="UniProtKB-KW"/>
</dbReference>
<evidence type="ECO:0000256" key="12">
    <source>
        <dbReference type="ARBA" id="ARBA00022967"/>
    </source>
</evidence>
<dbReference type="InterPro" id="IPR006068">
    <property type="entry name" value="ATPase_P-typ_cation-transptr_C"/>
</dbReference>
<dbReference type="SUPFAM" id="SSF81660">
    <property type="entry name" value="Metal cation-transporting ATPase, ATP-binding domain N"/>
    <property type="match status" value="1"/>
</dbReference>
<dbReference type="InterPro" id="IPR023299">
    <property type="entry name" value="ATPase_P-typ_cyto_dom_N"/>
</dbReference>
<dbReference type="GO" id="GO:0016887">
    <property type="term" value="F:ATP hydrolysis activity"/>
    <property type="evidence" value="ECO:0007669"/>
    <property type="project" value="InterPro"/>
</dbReference>
<dbReference type="Proteomes" id="UP001054252">
    <property type="component" value="Unassembled WGS sequence"/>
</dbReference>
<evidence type="ECO:0000256" key="13">
    <source>
        <dbReference type="ARBA" id="ARBA00022989"/>
    </source>
</evidence>
<proteinExistence type="inferred from homology"/>
<evidence type="ECO:0000256" key="9">
    <source>
        <dbReference type="ARBA" id="ARBA00022840"/>
    </source>
</evidence>
<dbReference type="NCBIfam" id="TIGR01517">
    <property type="entry name" value="ATPase-IIB_Ca"/>
    <property type="match status" value="1"/>
</dbReference>
<dbReference type="PRINTS" id="PR00119">
    <property type="entry name" value="CATATPASE"/>
</dbReference>
<evidence type="ECO:0000313" key="21">
    <source>
        <dbReference type="EMBL" id="GKV49723.1"/>
    </source>
</evidence>
<dbReference type="EC" id="7.2.2.10" evidence="17"/>
<feature type="domain" description="DUF4283" evidence="20">
    <location>
        <begin position="788"/>
        <end position="869"/>
    </location>
</feature>
<keyword evidence="22" id="KW-1185">Reference proteome</keyword>
<dbReference type="InterPro" id="IPR025558">
    <property type="entry name" value="DUF4283"/>
</dbReference>
<dbReference type="SFLD" id="SFLDG00002">
    <property type="entry name" value="C1.7:_P-type_atpase_like"/>
    <property type="match status" value="1"/>
</dbReference>
<protein>
    <recommendedName>
        <fullName evidence="17">Calcium-transporting ATPase</fullName>
        <ecNumber evidence="17">7.2.2.10</ecNumber>
    </recommendedName>
</protein>
<evidence type="ECO:0000256" key="17">
    <source>
        <dbReference type="RuleBase" id="RU361146"/>
    </source>
</evidence>
<reference evidence="21 22" key="1">
    <citation type="journal article" date="2021" name="Commun. Biol.">
        <title>The genome of Shorea leprosula (Dipterocarpaceae) highlights the ecological relevance of drought in aseasonal tropical rainforests.</title>
        <authorList>
            <person name="Ng K.K.S."/>
            <person name="Kobayashi M.J."/>
            <person name="Fawcett J.A."/>
            <person name="Hatakeyama M."/>
            <person name="Paape T."/>
            <person name="Ng C.H."/>
            <person name="Ang C.C."/>
            <person name="Tnah L.H."/>
            <person name="Lee C.T."/>
            <person name="Nishiyama T."/>
            <person name="Sese J."/>
            <person name="O'Brien M.J."/>
            <person name="Copetti D."/>
            <person name="Mohd Noor M.I."/>
            <person name="Ong R.C."/>
            <person name="Putra M."/>
            <person name="Sireger I.Z."/>
            <person name="Indrioko S."/>
            <person name="Kosugi Y."/>
            <person name="Izuno A."/>
            <person name="Isagi Y."/>
            <person name="Lee S.L."/>
            <person name="Shimizu K.K."/>
        </authorList>
    </citation>
    <scope>NUCLEOTIDE SEQUENCE [LARGE SCALE GENOMIC DNA]</scope>
    <source>
        <strain evidence="21">214</strain>
    </source>
</reference>
<name>A0AAV5MJR4_9ROSI</name>
<dbReference type="Pfam" id="PF00689">
    <property type="entry name" value="Cation_ATPase_C"/>
    <property type="match status" value="2"/>
</dbReference>
<evidence type="ECO:0000313" key="22">
    <source>
        <dbReference type="Proteomes" id="UP001054252"/>
    </source>
</evidence>
<evidence type="ECO:0000256" key="6">
    <source>
        <dbReference type="ARBA" id="ARBA00022723"/>
    </source>
</evidence>
<keyword evidence="6" id="KW-0479">Metal-binding</keyword>
<keyword evidence="15 17" id="KW-0472">Membrane</keyword>
<feature type="transmembrane region" description="Helical" evidence="17">
    <location>
        <begin position="523"/>
        <end position="541"/>
    </location>
</feature>
<keyword evidence="13 17" id="KW-1133">Transmembrane helix</keyword>
<dbReference type="GO" id="GO:0046872">
    <property type="term" value="F:metal ion binding"/>
    <property type="evidence" value="ECO:0007669"/>
    <property type="project" value="UniProtKB-KW"/>
</dbReference>
<keyword evidence="8 17" id="KW-0106">Calcium</keyword>
<evidence type="ECO:0000256" key="2">
    <source>
        <dbReference type="ARBA" id="ARBA00006124"/>
    </source>
</evidence>
<feature type="domain" description="Cation-transporting P-type ATPase C-terminal" evidence="19">
    <location>
        <begin position="449"/>
        <end position="508"/>
    </location>
</feature>
<keyword evidence="7 17" id="KW-0547">Nucleotide-binding</keyword>